<dbReference type="PANTHER" id="PTHR31672:SF13">
    <property type="entry name" value="F-BOX PROTEIN CPR30-LIKE"/>
    <property type="match status" value="1"/>
</dbReference>
<comment type="caution">
    <text evidence="3">The sequence shown here is derived from an EMBL/GenBank/DDBJ whole genome shotgun (WGS) entry which is preliminary data.</text>
</comment>
<keyword evidence="4" id="KW-1185">Reference proteome</keyword>
<dbReference type="InterPro" id="IPR017451">
    <property type="entry name" value="F-box-assoc_interact_dom"/>
</dbReference>
<organism evidence="3 4">
    <name type="scientific">Camellia sinensis var. sinensis</name>
    <name type="common">China tea</name>
    <dbReference type="NCBI Taxonomy" id="542762"/>
    <lineage>
        <taxon>Eukaryota</taxon>
        <taxon>Viridiplantae</taxon>
        <taxon>Streptophyta</taxon>
        <taxon>Embryophyta</taxon>
        <taxon>Tracheophyta</taxon>
        <taxon>Spermatophyta</taxon>
        <taxon>Magnoliopsida</taxon>
        <taxon>eudicotyledons</taxon>
        <taxon>Gunneridae</taxon>
        <taxon>Pentapetalae</taxon>
        <taxon>asterids</taxon>
        <taxon>Ericales</taxon>
        <taxon>Theaceae</taxon>
        <taxon>Camellia</taxon>
    </lineage>
</organism>
<dbReference type="PANTHER" id="PTHR31672">
    <property type="entry name" value="BNACNNG10540D PROTEIN"/>
    <property type="match status" value="1"/>
</dbReference>
<evidence type="ECO:0000313" key="4">
    <source>
        <dbReference type="Proteomes" id="UP000306102"/>
    </source>
</evidence>
<sequence length="313" mass="35993">MEIRARLPVKSLLRFRKIVKLPPSLTPVTSNVPKLPSIVGTAVGFGFDQRSNDYKVVKIGYLVDYKSGLDVPWTVEIYFLNTHSWRRYNCVADFCSETFCFGTFSAFANGAVHWIAFVSGLWILRFDMGGEVFREMTLRNHLVKLRDSTTMYVMVLGESLAVVQRDYYSSSQTFQIWKNGDVLMVAEEEKLVWNDPQSQQIKKHLGVNGSYHSFYVVTYMESLVALDAPNGVRKDNPNSLDAIVNKEASRRKRKKQQKRKRQDHYPPLVLQNLSLIVIICNFVLLRFMAMIAVAESGDQLQERRSIKLEGRFM</sequence>
<proteinExistence type="predicted"/>
<dbReference type="EMBL" id="SDRB02012461">
    <property type="protein sequence ID" value="THF97674.1"/>
    <property type="molecule type" value="Genomic_DNA"/>
</dbReference>
<keyword evidence="1" id="KW-0812">Transmembrane</keyword>
<feature type="domain" description="F-box associated beta-propeller type 1" evidence="2">
    <location>
        <begin position="43"/>
        <end position="265"/>
    </location>
</feature>
<reference evidence="3 4" key="1">
    <citation type="journal article" date="2018" name="Proc. Natl. Acad. Sci. U.S.A.">
        <title>Draft genome sequence of Camellia sinensis var. sinensis provides insights into the evolution of the tea genome and tea quality.</title>
        <authorList>
            <person name="Wei C."/>
            <person name="Yang H."/>
            <person name="Wang S."/>
            <person name="Zhao J."/>
            <person name="Liu C."/>
            <person name="Gao L."/>
            <person name="Xia E."/>
            <person name="Lu Y."/>
            <person name="Tai Y."/>
            <person name="She G."/>
            <person name="Sun J."/>
            <person name="Cao H."/>
            <person name="Tong W."/>
            <person name="Gao Q."/>
            <person name="Li Y."/>
            <person name="Deng W."/>
            <person name="Jiang X."/>
            <person name="Wang W."/>
            <person name="Chen Q."/>
            <person name="Zhang S."/>
            <person name="Li H."/>
            <person name="Wu J."/>
            <person name="Wang P."/>
            <person name="Li P."/>
            <person name="Shi C."/>
            <person name="Zheng F."/>
            <person name="Jian J."/>
            <person name="Huang B."/>
            <person name="Shan D."/>
            <person name="Shi M."/>
            <person name="Fang C."/>
            <person name="Yue Y."/>
            <person name="Li F."/>
            <person name="Li D."/>
            <person name="Wei S."/>
            <person name="Han B."/>
            <person name="Jiang C."/>
            <person name="Yin Y."/>
            <person name="Xia T."/>
            <person name="Zhang Z."/>
            <person name="Bennetzen J.L."/>
            <person name="Zhao S."/>
            <person name="Wan X."/>
        </authorList>
    </citation>
    <scope>NUCLEOTIDE SEQUENCE [LARGE SCALE GENOMIC DNA]</scope>
    <source>
        <strain evidence="4">cv. Shuchazao</strain>
        <tissue evidence="3">Leaf</tissue>
    </source>
</reference>
<dbReference type="InterPro" id="IPR050796">
    <property type="entry name" value="SCF_F-box_component"/>
</dbReference>
<accession>A0A4S4D5L9</accession>
<keyword evidence="1" id="KW-1133">Transmembrane helix</keyword>
<gene>
    <name evidence="3" type="ORF">TEA_006767</name>
</gene>
<dbReference type="AlphaFoldDB" id="A0A4S4D5L9"/>
<dbReference type="Proteomes" id="UP000306102">
    <property type="component" value="Unassembled WGS sequence"/>
</dbReference>
<feature type="transmembrane region" description="Helical" evidence="1">
    <location>
        <begin position="268"/>
        <end position="294"/>
    </location>
</feature>
<dbReference type="NCBIfam" id="TIGR01640">
    <property type="entry name" value="F_box_assoc_1"/>
    <property type="match status" value="1"/>
</dbReference>
<keyword evidence="1" id="KW-0472">Membrane</keyword>
<name>A0A4S4D5L9_CAMSN</name>
<evidence type="ECO:0000313" key="3">
    <source>
        <dbReference type="EMBL" id="THF97674.1"/>
    </source>
</evidence>
<evidence type="ECO:0000256" key="1">
    <source>
        <dbReference type="SAM" id="Phobius"/>
    </source>
</evidence>
<evidence type="ECO:0000259" key="2">
    <source>
        <dbReference type="Pfam" id="PF07734"/>
    </source>
</evidence>
<dbReference type="Pfam" id="PF07734">
    <property type="entry name" value="FBA_1"/>
    <property type="match status" value="1"/>
</dbReference>
<protein>
    <recommendedName>
        <fullName evidence="2">F-box associated beta-propeller type 1 domain-containing protein</fullName>
    </recommendedName>
</protein>
<dbReference type="InterPro" id="IPR006527">
    <property type="entry name" value="F-box-assoc_dom_typ1"/>
</dbReference>